<dbReference type="Gene3D" id="1.20.58.120">
    <property type="entry name" value="BAG domain"/>
    <property type="match status" value="1"/>
</dbReference>
<feature type="domain" description="BAG" evidence="3">
    <location>
        <begin position="602"/>
        <end position="678"/>
    </location>
</feature>
<dbReference type="FunFam" id="1.20.58.120:FF:000010">
    <property type="entry name" value="BAG family molecular chaperone regulator 6"/>
    <property type="match status" value="1"/>
</dbReference>
<evidence type="ECO:0000313" key="5">
    <source>
        <dbReference type="Proteomes" id="UP000324897"/>
    </source>
</evidence>
<dbReference type="GO" id="GO:0051087">
    <property type="term" value="F:protein-folding chaperone binding"/>
    <property type="evidence" value="ECO:0007669"/>
    <property type="project" value="InterPro"/>
</dbReference>
<feature type="compositionally biased region" description="Polar residues" evidence="2">
    <location>
        <begin position="978"/>
        <end position="988"/>
    </location>
</feature>
<name>A0A5J9VBL2_9POAL</name>
<dbReference type="InterPro" id="IPR036533">
    <property type="entry name" value="BAG_dom_sf"/>
</dbReference>
<evidence type="ECO:0000313" key="4">
    <source>
        <dbReference type="EMBL" id="TVU33346.1"/>
    </source>
</evidence>
<reference evidence="4 5" key="1">
    <citation type="journal article" date="2019" name="Sci. Rep.">
        <title>A high-quality genome of Eragrostis curvula grass provides insights into Poaceae evolution and supports new strategies to enhance forage quality.</title>
        <authorList>
            <person name="Carballo J."/>
            <person name="Santos B.A.C.M."/>
            <person name="Zappacosta D."/>
            <person name="Garbus I."/>
            <person name="Selva J.P."/>
            <person name="Gallo C.A."/>
            <person name="Diaz A."/>
            <person name="Albertini E."/>
            <person name="Caccamo M."/>
            <person name="Echenique V."/>
        </authorList>
    </citation>
    <scope>NUCLEOTIDE SEQUENCE [LARGE SCALE GENOMIC DNA]</scope>
    <source>
        <strain evidence="5">cv. Victoria</strain>
        <tissue evidence="4">Leaf</tissue>
    </source>
</reference>
<feature type="compositionally biased region" description="Basic and acidic residues" evidence="2">
    <location>
        <begin position="712"/>
        <end position="743"/>
    </location>
</feature>
<dbReference type="SMART" id="SM00264">
    <property type="entry name" value="BAG"/>
    <property type="match status" value="1"/>
</dbReference>
<dbReference type="InterPro" id="IPR040400">
    <property type="entry name" value="BAG5/6/7/8"/>
</dbReference>
<evidence type="ECO:0000259" key="3">
    <source>
        <dbReference type="PROSITE" id="PS51035"/>
    </source>
</evidence>
<sequence length="1297" mass="144220">MYPTSQYMDPYYSHYRNHIPYSYYPPSGWEAGHPRGMDSSYRPPSYGPWPYNAGMHHPHPPEFHCCCNHSYPHGYYGFRPPFPQELPPPHLYYHGPFPQHPNEFPPYFARPHPYPAEQTQYDFNKSKNHCCGCPNHVCHGEEKSNVKIKEERPDGKPEREFKGADNSSIIRHPNKQYPAIWLPSGNIEDNDNGKLYELPPQLLNGWVPVGGKRAEDAKQQGQHDQKEKQFQWPIVWMPAGYDEPKQTAKDLKEMDENSKITEETPPSPKIKIIPLSWFEDQKPAAQSGSRDHGDRSTLESQPTTTEYRDGRLGEGHRKTTPDMPRRVNDERKPARENYKTIPVLPDKETDEKKVTTYRTIPVMTEKETEEKKPAVSENKEEKKFSSSEKKGEHGKGNHSESPTAKHSKLPPVCLRVDPLPRKKSGNGSSRSPSPPTRKDANKDKKDMNEAQSQNLEPKQSDKKKQITVSEAKEKSVNEKSPDDMKKDMGFSNETVPAASAKHSPEEENDDQKVQDSSTRVHAQENAGANIVGGGTQENAGAEILKEDDKSTDRDDIIRSETLKNDSKPFRTNLSEAAAAVRIQSAYRGYDVRRWQPLDKLRKIRDVIEQMQGVRKQLQSLEASSKKPTEKEQMAAGEAIMNLLLKLDTIQGLHPSVRDARKSVARELICLQEKLDSLCKQPFSEFNHENEDEISERADSIIHTAAPTLTSEASDKMSQEEKADELREAKESSSVDSIELRDAVPSEVSMELGQDAYSSELKNQKEESCSNTMEVPREEETAAEQVEFQGASSIDTMTAMALPEHPADNHECRIEEPNAGLLEVTEEKKIAIADEGQEAPLVDSMEPSHDAASTVDSSGLEKCMASSGQNLHADELNKEVSPAISGEIKPTVATESLDNRLTADNDGSVDDQMEEAVGVERPELKHDVSPAEETPDINLEDPLVPLKHTELHERDLTTAAGSFTSNVDGQLEEARDTNMQEQEADSTQDATKESPEATMDDMEAVASGEPAQAVLVEPTSESDSAPEQTVLKESSNSMQIELSGQDDSPHVDQNNEVGKLTGGEIDALESNNRLAEEAYDTRAETVFPELDSCELSCAHVDATSGYQRPEMKVSLESQAAEEDSVCSHSLCADAQGSEIDERTEMPKDPAGVMGADYPEEVDERVSEMEECNGTPNGSPVCTAGVTSAEEEADNLKEVAKEDVAVQTESKASEEALPAAVTPDALKNALKDGDEKKLAEENQKLKEMLQKLLASGNDQMGVITDLSEKVKVLERKLARKKKPKVRVHRPSRHAMAKVH</sequence>
<feature type="compositionally biased region" description="Basic and acidic residues" evidence="2">
    <location>
        <begin position="543"/>
        <end position="561"/>
    </location>
</feature>
<keyword evidence="5" id="KW-1185">Reference proteome</keyword>
<dbReference type="SUPFAM" id="SSF63491">
    <property type="entry name" value="BAG domain"/>
    <property type="match status" value="1"/>
</dbReference>
<feature type="region of interest" description="Disordered" evidence="2">
    <location>
        <begin position="707"/>
        <end position="743"/>
    </location>
</feature>
<feature type="compositionally biased region" description="Basic and acidic residues" evidence="2">
    <location>
        <begin position="436"/>
        <end position="448"/>
    </location>
</feature>
<dbReference type="Gramene" id="TVU33346">
    <property type="protein sequence ID" value="TVU33346"/>
    <property type="gene ID" value="EJB05_25157"/>
</dbReference>
<feature type="region of interest" description="Disordered" evidence="2">
    <location>
        <begin position="756"/>
        <end position="781"/>
    </location>
</feature>
<comment type="caution">
    <text evidence="4">The sequence shown here is derived from an EMBL/GenBank/DDBJ whole genome shotgun (WGS) entry which is preliminary data.</text>
</comment>
<dbReference type="PROSITE" id="PS50096">
    <property type="entry name" value="IQ"/>
    <property type="match status" value="1"/>
</dbReference>
<feature type="region of interest" description="Disordered" evidence="2">
    <location>
        <begin position="1275"/>
        <end position="1297"/>
    </location>
</feature>
<feature type="compositionally biased region" description="Polar residues" evidence="2">
    <location>
        <begin position="1018"/>
        <end position="1055"/>
    </location>
</feature>
<evidence type="ECO:0000256" key="1">
    <source>
        <dbReference type="ARBA" id="ARBA00023186"/>
    </source>
</evidence>
<feature type="compositionally biased region" description="Basic and acidic residues" evidence="2">
    <location>
        <begin position="458"/>
        <end position="488"/>
    </location>
</feature>
<dbReference type="Pfam" id="PF02179">
    <property type="entry name" value="BAG"/>
    <property type="match status" value="1"/>
</dbReference>
<accession>A0A5J9VBL2</accession>
<organism evidence="4 5">
    <name type="scientific">Eragrostis curvula</name>
    <name type="common">weeping love grass</name>
    <dbReference type="NCBI Taxonomy" id="38414"/>
    <lineage>
        <taxon>Eukaryota</taxon>
        <taxon>Viridiplantae</taxon>
        <taxon>Streptophyta</taxon>
        <taxon>Embryophyta</taxon>
        <taxon>Tracheophyta</taxon>
        <taxon>Spermatophyta</taxon>
        <taxon>Magnoliopsida</taxon>
        <taxon>Liliopsida</taxon>
        <taxon>Poales</taxon>
        <taxon>Poaceae</taxon>
        <taxon>PACMAD clade</taxon>
        <taxon>Chloridoideae</taxon>
        <taxon>Eragrostideae</taxon>
        <taxon>Eragrostidinae</taxon>
        <taxon>Eragrostis</taxon>
    </lineage>
</organism>
<feature type="region of interest" description="Disordered" evidence="2">
    <location>
        <begin position="836"/>
        <end position="1070"/>
    </location>
</feature>
<dbReference type="Proteomes" id="UP000324897">
    <property type="component" value="Chromosome 1"/>
</dbReference>
<feature type="region of interest" description="Disordered" evidence="2">
    <location>
        <begin position="251"/>
        <end position="270"/>
    </location>
</feature>
<feature type="compositionally biased region" description="Basic and acidic residues" evidence="2">
    <location>
        <begin position="306"/>
        <end position="338"/>
    </location>
</feature>
<dbReference type="GO" id="GO:0006457">
    <property type="term" value="P:protein folding"/>
    <property type="evidence" value="ECO:0007669"/>
    <property type="project" value="TreeGrafter"/>
</dbReference>
<feature type="compositionally biased region" description="Basic and acidic residues" evidence="2">
    <location>
        <begin position="251"/>
        <end position="262"/>
    </location>
</feature>
<gene>
    <name evidence="4" type="ORF">EJB05_25157</name>
</gene>
<proteinExistence type="predicted"/>
<dbReference type="GO" id="GO:0009506">
    <property type="term" value="C:plasmodesma"/>
    <property type="evidence" value="ECO:0007669"/>
    <property type="project" value="TreeGrafter"/>
</dbReference>
<feature type="region of interest" description="Disordered" evidence="2">
    <location>
        <begin position="281"/>
        <end position="561"/>
    </location>
</feature>
<feature type="compositionally biased region" description="Basic and acidic residues" evidence="2">
    <location>
        <begin position="946"/>
        <end position="955"/>
    </location>
</feature>
<feature type="compositionally biased region" description="Polar residues" evidence="2">
    <location>
        <begin position="958"/>
        <end position="967"/>
    </location>
</feature>
<dbReference type="InterPro" id="IPR003103">
    <property type="entry name" value="BAG_domain"/>
</dbReference>
<keyword evidence="1" id="KW-0143">Chaperone</keyword>
<dbReference type="PROSITE" id="PS51035">
    <property type="entry name" value="BAG"/>
    <property type="match status" value="1"/>
</dbReference>
<feature type="compositionally biased region" description="Basic and acidic residues" evidence="2">
    <location>
        <begin position="502"/>
        <end position="513"/>
    </location>
</feature>
<feature type="compositionally biased region" description="Basic and acidic residues" evidence="2">
    <location>
        <begin position="345"/>
        <end position="354"/>
    </location>
</feature>
<feature type="compositionally biased region" description="Basic and acidic residues" evidence="2">
    <location>
        <begin position="917"/>
        <end position="928"/>
    </location>
</feature>
<evidence type="ECO:0000256" key="2">
    <source>
        <dbReference type="SAM" id="MobiDB-lite"/>
    </source>
</evidence>
<dbReference type="PANTHER" id="PTHR33322:SF16">
    <property type="entry name" value="BAG FAMILY MOLECULAR CHAPERONE REGULATOR 6"/>
    <property type="match status" value="1"/>
</dbReference>
<dbReference type="EMBL" id="RWGY01000011">
    <property type="protein sequence ID" value="TVU33346.1"/>
    <property type="molecule type" value="Genomic_DNA"/>
</dbReference>
<feature type="compositionally biased region" description="Basic and acidic residues" evidence="2">
    <location>
        <begin position="364"/>
        <end position="398"/>
    </location>
</feature>
<protein>
    <recommendedName>
        <fullName evidence="3">BAG domain-containing protein</fullName>
    </recommendedName>
</protein>
<feature type="region of interest" description="Disordered" evidence="2">
    <location>
        <begin position="1134"/>
        <end position="1182"/>
    </location>
</feature>
<dbReference type="OrthoDB" id="1907216at2759"/>
<dbReference type="PANTHER" id="PTHR33322">
    <property type="entry name" value="BAG DOMAIN CONTAINING PROTEIN, EXPRESSED"/>
    <property type="match status" value="1"/>
</dbReference>